<feature type="compositionally biased region" description="Low complexity" evidence="8">
    <location>
        <begin position="151"/>
        <end position="193"/>
    </location>
</feature>
<feature type="compositionally biased region" description="Polar residues" evidence="8">
    <location>
        <begin position="238"/>
        <end position="250"/>
    </location>
</feature>
<dbReference type="SUPFAM" id="SSF48371">
    <property type="entry name" value="ARM repeat"/>
    <property type="match status" value="2"/>
</dbReference>
<dbReference type="Pfam" id="PF02854">
    <property type="entry name" value="MIF4G"/>
    <property type="match status" value="1"/>
</dbReference>
<dbReference type="Proteomes" id="UP000310189">
    <property type="component" value="Unassembled WGS sequence"/>
</dbReference>
<keyword evidence="6" id="KW-0694">RNA-binding</keyword>
<dbReference type="GO" id="GO:0003729">
    <property type="term" value="F:mRNA binding"/>
    <property type="evidence" value="ECO:0007669"/>
    <property type="project" value="TreeGrafter"/>
</dbReference>
<dbReference type="PROSITE" id="PS51366">
    <property type="entry name" value="MI"/>
    <property type="match status" value="1"/>
</dbReference>
<evidence type="ECO:0000256" key="5">
    <source>
        <dbReference type="ARBA" id="ARBA00022553"/>
    </source>
</evidence>
<dbReference type="SMART" id="SM00543">
    <property type="entry name" value="MIF4G"/>
    <property type="match status" value="1"/>
</dbReference>
<feature type="compositionally biased region" description="Low complexity" evidence="8">
    <location>
        <begin position="258"/>
        <end position="271"/>
    </location>
</feature>
<protein>
    <recommendedName>
        <fullName evidence="9">MI domain-containing protein</fullName>
    </recommendedName>
</protein>
<keyword evidence="5" id="KW-0597">Phosphoprotein</keyword>
<feature type="compositionally biased region" description="Polar residues" evidence="8">
    <location>
        <begin position="139"/>
        <end position="150"/>
    </location>
</feature>
<dbReference type="InterPro" id="IPR003891">
    <property type="entry name" value="Initiation_fac_eIF4g_MI"/>
</dbReference>
<keyword evidence="11" id="KW-1185">Reference proteome</keyword>
<feature type="compositionally biased region" description="Gly residues" evidence="8">
    <location>
        <begin position="618"/>
        <end position="648"/>
    </location>
</feature>
<feature type="compositionally biased region" description="Low complexity" evidence="8">
    <location>
        <begin position="284"/>
        <end position="308"/>
    </location>
</feature>
<evidence type="ECO:0000256" key="1">
    <source>
        <dbReference type="ARBA" id="ARBA00004496"/>
    </source>
</evidence>
<feature type="compositionally biased region" description="Basic and acidic residues" evidence="8">
    <location>
        <begin position="484"/>
        <end position="499"/>
    </location>
</feature>
<sequence>MSQQPKFNYAAAAKAKQQQREMSQFEKQPPTQPRSSETKPPASGASGAAAAASQAQPPAQAPQAPSQPKSAAAENKSAPAQQSANPKPKKEFNPHAFFTGGGQQSQQQQQPSPQPSAPAQKQPAPQNGNQGNQQANHAARNSSDSLRTNAQPFNPQQQNYRPPQQFQPRNVSNPQSRTPQSQQRSPQPHHQQQLNPGPYFQPAYGAGYYDPSMQGYYVAPVQPAWTQYPQHMPPTSPSAPQVSLPGSRNGPSPPTIPTTPRAPSSSTSPRPQFTPSANAPVFSPPQTATSPPPASAMSPSAAPFAMPQRKSAAIKISNAQGEKIDLSSFKHQRQTSSINSLASVEAPAAPAPDPSAYVKPPPRTAIRLESEEDKAKRLAEEANSSAAADKKKDDDKKAAEAKAEEARKVAEADEKAKQQEKAKADEAEAKAKAAAEEKSKAQQESHKPTLKEANTEKLSKEQVQMFAEEKMAVEGSTPATSLDQAKKDFPKQEQQKDLISKIAPATEAVSTPAVESDKQLPKIDTSSPAQDDQPQAESSTPTQKPSQALGSARRIDDLNKISYPGDIKSPRAELNKQARPGKFRYDRDFLMQFMSVFTDKPASMPSLDAIGLEPDQGMGFGGRSSSGRQGSRGGMGRSSGFGKQGGFGQFSDVSSRGTSSAERFARSQAAGAFAGQPMSRTNSSHRGMAREASGGGRNRSQRGKQRDGRGGQSSTPLADAMGPVAPLEKSENAWTPQAIKNRAQGVRPGLNVDENDPAYIEKKVKGLLNKLTIEKFDSISDQLIAYANKSENEDDGRTLRLVIKLVFEKATDEAVWSEMYAKLCRKMYDQLSASISDKDQPSTTTGGRLFRKYLLTRCQEDFERGWSDKEAASKAAAEKQAEDDAKLQANEEAEADAANGGQPKTDAQSLSDEYYAAQKAKRRGLGLVRFIGELFKLTLLTSKVMHLCIMQLLTRQEGKEIEEEDIESLAKLLTTVGGLLETPEAKRNMDAYFSHMQSIVDNPKTSSRLRFMLLDVIDLRLHNWVARHKDAGPKSIAQIHKDAANQRAQSAADANIALSRGTSSRGPMRQESSRGPSRRGQTRAPPAQEEKGGGDGWNTIGSGSGGGGQKTPSSGNLNQFGQFSKGAGAGAQSQQQQPSQFGPTSVFTKKGGRQGGSGGASPSGLASPMLSEGKSPAVSRTNSSGNMFSLLEAQDQAQNEEQPQQRKKLNLLPRSAIKGDMEQEHEAAPDAPAAGKEEISDDKAKQMVKTMIEEFYSLKKVSEGMESFKELPNAHKPKLIEQLIDRSLNGKKETVELTSELISAAVDEKLVEQAQLESELGNMLEFIEDISIDVPNAFEFMGYLIKASKFDTTSIDRLLAKIPKSDSITQPSDRIRKYI</sequence>
<proteinExistence type="inferred from homology"/>
<feature type="region of interest" description="Disordered" evidence="8">
    <location>
        <begin position="607"/>
        <end position="722"/>
    </location>
</feature>
<gene>
    <name evidence="10" type="ORF">E3P99_00606</name>
</gene>
<dbReference type="InterPro" id="IPR016024">
    <property type="entry name" value="ARM-type_fold"/>
</dbReference>
<feature type="region of interest" description="Disordered" evidence="8">
    <location>
        <begin position="1057"/>
        <end position="1183"/>
    </location>
</feature>
<dbReference type="GO" id="GO:0010494">
    <property type="term" value="C:cytoplasmic stress granule"/>
    <property type="evidence" value="ECO:0007669"/>
    <property type="project" value="UniProtKB-ARBA"/>
</dbReference>
<evidence type="ECO:0000256" key="8">
    <source>
        <dbReference type="SAM" id="MobiDB-lite"/>
    </source>
</evidence>
<dbReference type="PANTHER" id="PTHR23253">
    <property type="entry name" value="EUKARYOTIC TRANSLATION INITIATION FACTOR 4 GAMMA"/>
    <property type="match status" value="1"/>
</dbReference>
<evidence type="ECO:0000256" key="7">
    <source>
        <dbReference type="ARBA" id="ARBA00022917"/>
    </source>
</evidence>
<dbReference type="OrthoDB" id="514777at2759"/>
<dbReference type="Pfam" id="PF12152">
    <property type="entry name" value="eIF_4G1"/>
    <property type="match status" value="1"/>
</dbReference>
<dbReference type="Pfam" id="PF02847">
    <property type="entry name" value="MA3"/>
    <property type="match status" value="1"/>
</dbReference>
<comment type="caution">
    <text evidence="10">The sequence shown here is derived from an EMBL/GenBank/DDBJ whole genome shotgun (WGS) entry which is preliminary data.</text>
</comment>
<feature type="compositionally biased region" description="Polar residues" evidence="8">
    <location>
        <begin position="524"/>
        <end position="549"/>
    </location>
</feature>
<feature type="compositionally biased region" description="Polar residues" evidence="8">
    <location>
        <begin position="652"/>
        <end position="661"/>
    </location>
</feature>
<dbReference type="PANTHER" id="PTHR23253:SF9">
    <property type="entry name" value="EUKARYOTIC TRANSLATION INITIATION FACTOR 4 GAMMA 2"/>
    <property type="match status" value="1"/>
</dbReference>
<dbReference type="GO" id="GO:0003743">
    <property type="term" value="F:translation initiation factor activity"/>
    <property type="evidence" value="ECO:0007669"/>
    <property type="project" value="UniProtKB-KW"/>
</dbReference>
<reference evidence="10 11" key="1">
    <citation type="submission" date="2019-03" db="EMBL/GenBank/DDBJ databases">
        <title>Sequencing 23 genomes of Wallemia ichthyophaga.</title>
        <authorList>
            <person name="Gostincar C."/>
        </authorList>
    </citation>
    <scope>NUCLEOTIDE SEQUENCE [LARGE SCALE GENOMIC DNA]</scope>
    <source>
        <strain evidence="10 11">EXF-5753</strain>
    </source>
</reference>
<evidence type="ECO:0000313" key="11">
    <source>
        <dbReference type="Proteomes" id="UP000310189"/>
    </source>
</evidence>
<evidence type="ECO:0000256" key="3">
    <source>
        <dbReference type="ARBA" id="ARBA00022490"/>
    </source>
</evidence>
<evidence type="ECO:0000256" key="6">
    <source>
        <dbReference type="ARBA" id="ARBA00022884"/>
    </source>
</evidence>
<comment type="subcellular location">
    <subcellularLocation>
        <location evidence="1">Cytoplasm</location>
    </subcellularLocation>
</comment>
<feature type="compositionally biased region" description="Low complexity" evidence="8">
    <location>
        <begin position="1110"/>
        <end position="1142"/>
    </location>
</feature>
<dbReference type="Gene3D" id="1.20.970.30">
    <property type="entry name" value="eIF4G, eIF4E-binding domain"/>
    <property type="match status" value="1"/>
</dbReference>
<name>A0A4T0FUN0_9BASI</name>
<evidence type="ECO:0000256" key="4">
    <source>
        <dbReference type="ARBA" id="ARBA00022540"/>
    </source>
</evidence>
<feature type="region of interest" description="Disordered" evidence="8">
    <location>
        <begin position="1221"/>
        <end position="1242"/>
    </location>
</feature>
<feature type="compositionally biased region" description="Basic and acidic residues" evidence="8">
    <location>
        <begin position="366"/>
        <end position="380"/>
    </location>
</feature>
<dbReference type="FunFam" id="1.25.40.180:FF:000020">
    <property type="entry name" value="Eukaryotic translation initiation factor subunit"/>
    <property type="match status" value="1"/>
</dbReference>
<dbReference type="GO" id="GO:0016281">
    <property type="term" value="C:eukaryotic translation initiation factor 4F complex"/>
    <property type="evidence" value="ECO:0007669"/>
    <property type="project" value="TreeGrafter"/>
</dbReference>
<dbReference type="InterPro" id="IPR003890">
    <property type="entry name" value="MIF4G-like_typ-3"/>
</dbReference>
<feature type="compositionally biased region" description="Low complexity" evidence="8">
    <location>
        <begin position="39"/>
        <end position="73"/>
    </location>
</feature>
<feature type="domain" description="MI" evidence="9">
    <location>
        <begin position="1243"/>
        <end position="1364"/>
    </location>
</feature>
<feature type="compositionally biased region" description="Low complexity" evidence="8">
    <location>
        <begin position="104"/>
        <end position="136"/>
    </location>
</feature>
<dbReference type="InterPro" id="IPR036211">
    <property type="entry name" value="eIF4G_eIF4E-bd_sf"/>
</dbReference>
<comment type="similarity">
    <text evidence="2">Belongs to the eukaryotic initiation factor 4G family.</text>
</comment>
<keyword evidence="3" id="KW-0963">Cytoplasm</keyword>
<feature type="region of interest" description="Disordered" evidence="8">
    <location>
        <begin position="226"/>
        <end position="581"/>
    </location>
</feature>
<dbReference type="SUPFAM" id="SSF101489">
    <property type="entry name" value="Eukaryotic initiation factor 4f subunit eIF4g, eIF4e-binding domain"/>
    <property type="match status" value="1"/>
</dbReference>
<organism evidence="10 11">
    <name type="scientific">Wallemia hederae</name>
    <dbReference type="NCBI Taxonomy" id="1540922"/>
    <lineage>
        <taxon>Eukaryota</taxon>
        <taxon>Fungi</taxon>
        <taxon>Dikarya</taxon>
        <taxon>Basidiomycota</taxon>
        <taxon>Wallemiomycotina</taxon>
        <taxon>Wallemiomycetes</taxon>
        <taxon>Wallemiales</taxon>
        <taxon>Wallemiaceae</taxon>
        <taxon>Wallemia</taxon>
    </lineage>
</organism>
<feature type="region of interest" description="Disordered" evidence="8">
    <location>
        <begin position="1"/>
        <end position="206"/>
    </location>
</feature>
<dbReference type="EMBL" id="SPNW01000006">
    <property type="protein sequence ID" value="TIA92502.1"/>
    <property type="molecule type" value="Genomic_DNA"/>
</dbReference>
<feature type="compositionally biased region" description="Pro residues" evidence="8">
    <location>
        <begin position="349"/>
        <end position="363"/>
    </location>
</feature>
<evidence type="ECO:0000259" key="9">
    <source>
        <dbReference type="PROSITE" id="PS51366"/>
    </source>
</evidence>
<dbReference type="Gene3D" id="1.25.40.180">
    <property type="match status" value="2"/>
</dbReference>
<accession>A0A4T0FUN0</accession>
<keyword evidence="7" id="KW-0648">Protein biosynthesis</keyword>
<dbReference type="InterPro" id="IPR022745">
    <property type="entry name" value="eIF4G1_eIF4E-bd"/>
</dbReference>
<keyword evidence="4" id="KW-0396">Initiation factor</keyword>
<evidence type="ECO:0000313" key="10">
    <source>
        <dbReference type="EMBL" id="TIA92502.1"/>
    </source>
</evidence>
<feature type="compositionally biased region" description="Basic and acidic residues" evidence="8">
    <location>
        <begin position="388"/>
        <end position="460"/>
    </location>
</feature>
<evidence type="ECO:0000256" key="2">
    <source>
        <dbReference type="ARBA" id="ARBA00005775"/>
    </source>
</evidence>